<comment type="caution">
    <text evidence="2">The sequence shown here is derived from an EMBL/GenBank/DDBJ whole genome shotgun (WGS) entry which is preliminary data.</text>
</comment>
<organism evidence="2 3">
    <name type="scientific">Reticulomyxa filosa</name>
    <dbReference type="NCBI Taxonomy" id="46433"/>
    <lineage>
        <taxon>Eukaryota</taxon>
        <taxon>Sar</taxon>
        <taxon>Rhizaria</taxon>
        <taxon>Retaria</taxon>
        <taxon>Foraminifera</taxon>
        <taxon>Monothalamids</taxon>
        <taxon>Reticulomyxidae</taxon>
        <taxon>Reticulomyxa</taxon>
    </lineage>
</organism>
<dbReference type="AlphaFoldDB" id="X6PAH7"/>
<dbReference type="Proteomes" id="UP000023152">
    <property type="component" value="Unassembled WGS sequence"/>
</dbReference>
<feature type="transmembrane region" description="Helical" evidence="1">
    <location>
        <begin position="26"/>
        <end position="46"/>
    </location>
</feature>
<gene>
    <name evidence="2" type="ORF">RFI_01528</name>
</gene>
<evidence type="ECO:0000313" key="3">
    <source>
        <dbReference type="Proteomes" id="UP000023152"/>
    </source>
</evidence>
<proteinExistence type="predicted"/>
<dbReference type="EMBL" id="ASPP01001528">
    <property type="protein sequence ID" value="ETO35535.1"/>
    <property type="molecule type" value="Genomic_DNA"/>
</dbReference>
<keyword evidence="3" id="KW-1185">Reference proteome</keyword>
<name>X6PAH7_RETFI</name>
<keyword evidence="1" id="KW-0472">Membrane</keyword>
<reference evidence="2 3" key="1">
    <citation type="journal article" date="2013" name="Curr. Biol.">
        <title>The Genome of the Foraminiferan Reticulomyxa filosa.</title>
        <authorList>
            <person name="Glockner G."/>
            <person name="Hulsmann N."/>
            <person name="Schleicher M."/>
            <person name="Noegel A.A."/>
            <person name="Eichinger L."/>
            <person name="Gallinger C."/>
            <person name="Pawlowski J."/>
            <person name="Sierra R."/>
            <person name="Euteneuer U."/>
            <person name="Pillet L."/>
            <person name="Moustafa A."/>
            <person name="Platzer M."/>
            <person name="Groth M."/>
            <person name="Szafranski K."/>
            <person name="Schliwa M."/>
        </authorList>
    </citation>
    <scope>NUCLEOTIDE SEQUENCE [LARGE SCALE GENOMIC DNA]</scope>
</reference>
<accession>X6PAH7</accession>
<evidence type="ECO:0000256" key="1">
    <source>
        <dbReference type="SAM" id="Phobius"/>
    </source>
</evidence>
<protein>
    <submittedName>
        <fullName evidence="2">Uncharacterized protein</fullName>
    </submittedName>
</protein>
<sequence length="316" mass="36429">MKECKHGDVARVGVTRNIYNEVMDDIVIVIVVIIEIEIEIIMIMNISHQHKTQLVTNVSNKPVYKQTKKKMITDDFICHRKTTWKTKKFDLCLELLVDLFLLATKNKITKLTLNNQNKFKNGETEVYVLTKRLVLTTDRDLVTANALLISTRPIFSLDKIFACLTWQRPNETQETRVLHLVYQLTSTSSASIAIIQIKQRTNTIIGAIVGYNHIAKHILFGKYCYEYGFKCYCPTVNLHTHHTFYVHFSCNGVIIITIANDNNIGNRKLLESLIGFVSLNFDINLLFSSNSCLFEHKIIFCLYVLVNVQIYNTLIF</sequence>
<keyword evidence="1" id="KW-0812">Transmembrane</keyword>
<keyword evidence="1" id="KW-1133">Transmembrane helix</keyword>
<evidence type="ECO:0000313" key="2">
    <source>
        <dbReference type="EMBL" id="ETO35535.1"/>
    </source>
</evidence>